<dbReference type="EMBL" id="FM992688">
    <property type="protein sequence ID" value="CAX45129.1"/>
    <property type="molecule type" value="Genomic_DNA"/>
</dbReference>
<evidence type="ECO:0000256" key="12">
    <source>
        <dbReference type="SAM" id="Phobius"/>
    </source>
</evidence>
<dbReference type="InterPro" id="IPR008979">
    <property type="entry name" value="Galactose-bd-like_sf"/>
</dbReference>
<evidence type="ECO:0000313" key="15">
    <source>
        <dbReference type="CGD" id="CAL0000171539"/>
    </source>
</evidence>
<feature type="transmembrane region" description="Helical" evidence="12">
    <location>
        <begin position="500"/>
        <end position="517"/>
    </location>
</feature>
<keyword evidence="3 13" id="KW-0732">Signal</keyword>
<evidence type="ECO:0000256" key="2">
    <source>
        <dbReference type="ARBA" id="ARBA00022692"/>
    </source>
</evidence>
<reference evidence="16 17" key="1">
    <citation type="journal article" date="2009" name="Genome Res.">
        <title>Comparative genomics of the fungal pathogens Candida dubliniensis and Candida albicans.</title>
        <authorList>
            <person name="Jackson A.P."/>
            <person name="Gamble J.A."/>
            <person name="Yeomans T."/>
            <person name="Moran G.P."/>
            <person name="Saunders D."/>
            <person name="Harris D."/>
            <person name="Aslett M."/>
            <person name="Barrell J.F."/>
            <person name="Butler G."/>
            <person name="Citiulo F."/>
            <person name="Coleman D.C."/>
            <person name="de Groot P.W.J."/>
            <person name="Goodwin T.J."/>
            <person name="Quail M.A."/>
            <person name="McQuillan J."/>
            <person name="Munro C.A."/>
            <person name="Pain A."/>
            <person name="Poulter R.T."/>
            <person name="Rajandream M.A."/>
            <person name="Renauld H."/>
            <person name="Spiering M.J."/>
            <person name="Tivey A."/>
            <person name="Gow N.A.R."/>
            <person name="Barrell B."/>
            <person name="Sullivan D.J."/>
            <person name="Berriman M."/>
        </authorList>
    </citation>
    <scope>NUCLEOTIDE SEQUENCE [LARGE SCALE GENOMIC DNA]</scope>
    <source>
        <strain evidence="17">CD36 / ATCC MYA-646 / CBS 7987 / NCPF 3949 / NRRL Y-17841</strain>
    </source>
</reference>
<dbReference type="PANTHER" id="PTHR12953:SF0">
    <property type="entry name" value="SUN DOMAIN-CONTAINING OSSIFICATION FACTOR"/>
    <property type="match status" value="1"/>
</dbReference>
<evidence type="ECO:0000256" key="8">
    <source>
        <dbReference type="ARBA" id="ARBA00061226"/>
    </source>
</evidence>
<evidence type="ECO:0000313" key="17">
    <source>
        <dbReference type="Proteomes" id="UP000002605"/>
    </source>
</evidence>
<dbReference type="OrthoDB" id="266334at2759"/>
<dbReference type="GO" id="GO:0005789">
    <property type="term" value="C:endoplasmic reticulum membrane"/>
    <property type="evidence" value="ECO:0007669"/>
    <property type="project" value="UniProtKB-SubCell"/>
</dbReference>
<gene>
    <name evidence="15" type="ordered locus">Cd36_08300</name>
    <name evidence="16" type="ORF">CD36_08300</name>
</gene>
<evidence type="ECO:0000256" key="4">
    <source>
        <dbReference type="ARBA" id="ARBA00022824"/>
    </source>
</evidence>
<keyword evidence="2 12" id="KW-0812">Transmembrane</keyword>
<protein>
    <recommendedName>
        <fullName evidence="10">SUN-like protein 1</fullName>
    </recommendedName>
</protein>
<dbReference type="GeneID" id="8045021"/>
<comment type="subcellular location">
    <subcellularLocation>
        <location evidence="1">Endoplasmic reticulum membrane</location>
        <topology evidence="1">Single-pass type I membrane protein</topology>
    </subcellularLocation>
</comment>
<dbReference type="Gene3D" id="2.60.120.260">
    <property type="entry name" value="Galactose-binding domain-like"/>
    <property type="match status" value="1"/>
</dbReference>
<keyword evidence="17" id="KW-1185">Reference proteome</keyword>
<dbReference type="PANTHER" id="PTHR12953">
    <property type="entry name" value="MEMBRANE PROTEIN CH1 RELATED"/>
    <property type="match status" value="1"/>
</dbReference>
<dbReference type="Pfam" id="PF07738">
    <property type="entry name" value="Sad1_UNC"/>
    <property type="match status" value="1"/>
</dbReference>
<feature type="chain" id="PRO_5002893973" description="SUN-like protein 1" evidence="13">
    <location>
        <begin position="22"/>
        <end position="556"/>
    </location>
</feature>
<evidence type="ECO:0000256" key="7">
    <source>
        <dbReference type="ARBA" id="ARBA00023180"/>
    </source>
</evidence>
<dbReference type="KEGG" id="cdu:CD36_08300"/>
<dbReference type="InterPro" id="IPR012919">
    <property type="entry name" value="SUN_dom"/>
</dbReference>
<evidence type="ECO:0000256" key="13">
    <source>
        <dbReference type="SAM" id="SignalP"/>
    </source>
</evidence>
<dbReference type="GO" id="GO:0034975">
    <property type="term" value="P:protein folding in endoplasmic reticulum"/>
    <property type="evidence" value="ECO:0007669"/>
    <property type="project" value="TreeGrafter"/>
</dbReference>
<evidence type="ECO:0000313" key="16">
    <source>
        <dbReference type="EMBL" id="CAX45129.1"/>
    </source>
</evidence>
<feature type="region of interest" description="Disordered" evidence="11">
    <location>
        <begin position="528"/>
        <end position="556"/>
    </location>
</feature>
<dbReference type="PROSITE" id="PS51469">
    <property type="entry name" value="SUN"/>
    <property type="match status" value="1"/>
</dbReference>
<keyword evidence="5 12" id="KW-1133">Transmembrane helix</keyword>
<dbReference type="SUPFAM" id="SSF49785">
    <property type="entry name" value="Galactose-binding domain-like"/>
    <property type="match status" value="1"/>
</dbReference>
<evidence type="ECO:0000256" key="1">
    <source>
        <dbReference type="ARBA" id="ARBA00004115"/>
    </source>
</evidence>
<evidence type="ECO:0000256" key="9">
    <source>
        <dbReference type="ARBA" id="ARBA00064635"/>
    </source>
</evidence>
<evidence type="ECO:0000259" key="14">
    <source>
        <dbReference type="PROSITE" id="PS51469"/>
    </source>
</evidence>
<feature type="domain" description="SUN" evidence="14">
    <location>
        <begin position="132"/>
        <end position="302"/>
    </location>
</feature>
<evidence type="ECO:0000256" key="3">
    <source>
        <dbReference type="ARBA" id="ARBA00022729"/>
    </source>
</evidence>
<proteinExistence type="inferred from homology"/>
<comment type="subunit">
    <text evidence="9">Interacts with EMP65.</text>
</comment>
<evidence type="ECO:0000256" key="5">
    <source>
        <dbReference type="ARBA" id="ARBA00022989"/>
    </source>
</evidence>
<dbReference type="CGD" id="CAL0000171539">
    <property type="gene designation" value="Cd36_08300"/>
</dbReference>
<sequence>MIYIWHALVYISCLLSCVVSGKNNSDTSASLVNITDLYTPRSNRTLDYSPIIQYIPVFFQKNNSFIDTPSNDDFLVLQSPATTSTDNNKNSQKNDSVLDECHFMSFEEWKKQKIESNTTASNNYSMNGSSESKSITPSNHTSVLSTNVTLMEADGKVYKDKFNFASVDCAATIMKTNAQAKGASAILKENKDSYLLNECSVKHKYVIIELCQDILVDSVVIGNFEFFSSIFKDIRISVSDRFPSQNWKELGQFIASNIRDVQTFKIENPLIWARYLKLEILSHYGNEFYCPISIVRVHGKTMMDEFKEEEEENQRMDTVNEGSPAPQSIEEDVLLINSTTLNECRVRLPHLQLNEFLKSFNNSNQEFCVPSDAESQITTTKAATAITTQESIYKNIMKRLSLLESNATLSLLYIEEQSKLLSTAFSNLEKRQTTNFNTLISSVNSTLMYQLAVFKESYYELHEQYGNLFKIQENSHKQMLSETNKKVGLLSSELTFQKRVSIFNSIIIICLLVYVILTRDVAIEYPEDELNEKSPSPETKKLSSPFIPRRYKMSKK</sequence>
<feature type="signal peptide" evidence="13">
    <location>
        <begin position="1"/>
        <end position="21"/>
    </location>
</feature>
<dbReference type="RefSeq" id="XP_002417476.1">
    <property type="nucleotide sequence ID" value="XM_002417431.1"/>
</dbReference>
<dbReference type="InterPro" id="IPR045120">
    <property type="entry name" value="Suco/Slp1-like"/>
</dbReference>
<dbReference type="FunFam" id="2.60.120.260:FF:000099">
    <property type="entry name" value="Uncharacterized protein, isoform C"/>
    <property type="match status" value="1"/>
</dbReference>
<feature type="region of interest" description="Disordered" evidence="11">
    <location>
        <begin position="120"/>
        <end position="139"/>
    </location>
</feature>
<keyword evidence="4" id="KW-0256">Endoplasmic reticulum</keyword>
<dbReference type="Proteomes" id="UP000002605">
    <property type="component" value="Chromosome 1"/>
</dbReference>
<dbReference type="AlphaFoldDB" id="B9W8Q6"/>
<keyword evidence="6 12" id="KW-0472">Membrane</keyword>
<dbReference type="VEuPathDB" id="FungiDB:CD36_08300"/>
<evidence type="ECO:0000256" key="11">
    <source>
        <dbReference type="SAM" id="MobiDB-lite"/>
    </source>
</evidence>
<dbReference type="HOGENOM" id="CLU_006633_4_0_1"/>
<dbReference type="eggNOG" id="KOG1396">
    <property type="taxonomic scope" value="Eukaryota"/>
</dbReference>
<keyword evidence="7" id="KW-0325">Glycoprotein</keyword>
<name>B9W8Q6_CANDC</name>
<comment type="similarity">
    <text evidence="8">Belongs to the SLP1 family.</text>
</comment>
<evidence type="ECO:0000256" key="10">
    <source>
        <dbReference type="ARBA" id="ARBA00075366"/>
    </source>
</evidence>
<evidence type="ECO:0000256" key="6">
    <source>
        <dbReference type="ARBA" id="ARBA00023136"/>
    </source>
</evidence>
<organism evidence="16 17">
    <name type="scientific">Candida dubliniensis (strain CD36 / ATCC MYA-646 / CBS 7987 / NCPF 3949 / NRRL Y-17841)</name>
    <name type="common">Yeast</name>
    <dbReference type="NCBI Taxonomy" id="573826"/>
    <lineage>
        <taxon>Eukaryota</taxon>
        <taxon>Fungi</taxon>
        <taxon>Dikarya</taxon>
        <taxon>Ascomycota</taxon>
        <taxon>Saccharomycotina</taxon>
        <taxon>Pichiomycetes</taxon>
        <taxon>Debaryomycetaceae</taxon>
        <taxon>Candida/Lodderomyces clade</taxon>
        <taxon>Candida</taxon>
    </lineage>
</organism>
<accession>B9W8Q6</accession>